<comment type="cofactor">
    <cofactor evidence="1">
        <name>pyridoxal 5'-phosphate</name>
        <dbReference type="ChEBI" id="CHEBI:597326"/>
    </cofactor>
</comment>
<evidence type="ECO:0000256" key="4">
    <source>
        <dbReference type="PIRSR" id="PIRSR006278-1"/>
    </source>
</evidence>
<dbReference type="InterPro" id="IPR027278">
    <property type="entry name" value="ACCD_DCysDesulf"/>
</dbReference>
<dbReference type="GO" id="GO:0008660">
    <property type="term" value="F:1-aminocyclopropane-1-carboxylate deaminase activity"/>
    <property type="evidence" value="ECO:0007669"/>
    <property type="project" value="UniProtKB-EC"/>
</dbReference>
<dbReference type="Pfam" id="PF00291">
    <property type="entry name" value="PALP"/>
    <property type="match status" value="1"/>
</dbReference>
<keyword evidence="7" id="KW-0378">Hydrolase</keyword>
<feature type="active site" description="Nucleophile" evidence="4">
    <location>
        <position position="75"/>
    </location>
</feature>
<dbReference type="PIRSF" id="PIRSF006278">
    <property type="entry name" value="ACCD_DCysDesulf"/>
    <property type="match status" value="1"/>
</dbReference>
<evidence type="ECO:0000313" key="7">
    <source>
        <dbReference type="EMBL" id="ESS73896.1"/>
    </source>
</evidence>
<dbReference type="Proteomes" id="UP000017842">
    <property type="component" value="Unassembled WGS sequence"/>
</dbReference>
<dbReference type="PANTHER" id="PTHR43780">
    <property type="entry name" value="1-AMINOCYCLOPROPANE-1-CARBOXYLATE DEAMINASE-RELATED"/>
    <property type="match status" value="1"/>
</dbReference>
<dbReference type="AlphaFoldDB" id="V5E2W2"/>
<dbReference type="InterPro" id="IPR036052">
    <property type="entry name" value="TrpB-like_PALP_sf"/>
</dbReference>
<dbReference type="Gene3D" id="3.40.50.1100">
    <property type="match status" value="2"/>
</dbReference>
<keyword evidence="8" id="KW-1185">Reference proteome</keyword>
<dbReference type="PATRIC" id="fig|1116472.3.peg.211"/>
<dbReference type="OrthoDB" id="9801249at2"/>
<evidence type="ECO:0000256" key="2">
    <source>
        <dbReference type="ARBA" id="ARBA00008639"/>
    </source>
</evidence>
<comment type="similarity">
    <text evidence="2">Belongs to the ACC deaminase/D-cysteine desulfhydrase family.</text>
</comment>
<evidence type="ECO:0000259" key="6">
    <source>
        <dbReference type="Pfam" id="PF00291"/>
    </source>
</evidence>
<keyword evidence="3 5" id="KW-0663">Pyridoxal phosphate</keyword>
<gene>
    <name evidence="7" type="ORF">MGMO_8c00330</name>
</gene>
<dbReference type="PANTHER" id="PTHR43780:SF2">
    <property type="entry name" value="1-AMINOCYCLOPROPANE-1-CARBOXYLATE DEAMINASE-RELATED"/>
    <property type="match status" value="1"/>
</dbReference>
<dbReference type="RefSeq" id="WP_023493131.1">
    <property type="nucleotide sequence ID" value="NZ_AYLO01000008.1"/>
</dbReference>
<sequence length="300" mass="33547">MHPELVKLEQSFGLSVLTKIDDPLLDDYQVSLWIKRDDLLHPIISGNKWRKLKYNLDHALSLGADTLISMGGTYSNHLHALAYTGKILGLKTIGIIRGEKPALLTPTLQDMQNWGMELRFISRTEFRHYRNYRDWQDLPDIKPNEFWLPEGGANHLALKGMAELVNEIDIEYDTLCVACGTGVTLAGLIDAVPGRQSALGFAALKHADFLQPDVKSLLSKNSNNWEIILDYHCGGFANTSLELTSFMHAFTQKTSIPLDPVYTGKMLYGLYDLIAKGYFKPGQRIIALHTGGLQGNRGYA</sequence>
<accession>V5E2W2</accession>
<proteinExistence type="inferred from homology"/>
<feature type="domain" description="Tryptophan synthase beta chain-like PALP" evidence="6">
    <location>
        <begin position="26"/>
        <end position="291"/>
    </location>
</feature>
<comment type="caution">
    <text evidence="7">The sequence shown here is derived from an EMBL/GenBank/DDBJ whole genome shotgun (WGS) entry which is preliminary data.</text>
</comment>
<evidence type="ECO:0000313" key="8">
    <source>
        <dbReference type="Proteomes" id="UP000017842"/>
    </source>
</evidence>
<organism evidence="7 8">
    <name type="scientific">Methyloglobulus morosus KoM1</name>
    <dbReference type="NCBI Taxonomy" id="1116472"/>
    <lineage>
        <taxon>Bacteria</taxon>
        <taxon>Pseudomonadati</taxon>
        <taxon>Pseudomonadota</taxon>
        <taxon>Gammaproteobacteria</taxon>
        <taxon>Methylococcales</taxon>
        <taxon>Methylococcaceae</taxon>
        <taxon>Methyloglobulus</taxon>
    </lineage>
</organism>
<evidence type="ECO:0000256" key="3">
    <source>
        <dbReference type="ARBA" id="ARBA00022898"/>
    </source>
</evidence>
<dbReference type="eggNOG" id="COG2515">
    <property type="taxonomic scope" value="Bacteria"/>
</dbReference>
<reference evidence="7 8" key="1">
    <citation type="journal article" date="2013" name="Genome Announc.">
        <title>Draft Genome Sequence of the Methanotrophic Gammaproteobacterium Methyloglobulus morosus DSM 22980 Strain KoM1.</title>
        <authorList>
            <person name="Poehlein A."/>
            <person name="Deutzmann J.S."/>
            <person name="Daniel R."/>
            <person name="Simeonova D.D."/>
        </authorList>
    </citation>
    <scope>NUCLEOTIDE SEQUENCE [LARGE SCALE GENOMIC DNA]</scope>
    <source>
        <strain evidence="7 8">KoM1</strain>
    </source>
</reference>
<dbReference type="InterPro" id="IPR001926">
    <property type="entry name" value="TrpB-like_PALP"/>
</dbReference>
<evidence type="ECO:0000256" key="1">
    <source>
        <dbReference type="ARBA" id="ARBA00001933"/>
    </source>
</evidence>
<dbReference type="EC" id="3.5.99.7" evidence="7"/>
<protein>
    <submittedName>
        <fullName evidence="7">1-aminocyclopropane-1-carboxylate deaminase</fullName>
        <ecNumber evidence="7">3.5.99.7</ecNumber>
    </submittedName>
</protein>
<dbReference type="STRING" id="1116472.MGMO_8c00330"/>
<dbReference type="SUPFAM" id="SSF53686">
    <property type="entry name" value="Tryptophan synthase beta subunit-like PLP-dependent enzymes"/>
    <property type="match status" value="1"/>
</dbReference>
<dbReference type="GO" id="GO:0019148">
    <property type="term" value="F:D-cysteine desulfhydrase activity"/>
    <property type="evidence" value="ECO:0007669"/>
    <property type="project" value="TreeGrafter"/>
</dbReference>
<evidence type="ECO:0000256" key="5">
    <source>
        <dbReference type="PIRSR" id="PIRSR006278-2"/>
    </source>
</evidence>
<dbReference type="EMBL" id="AYLO01000008">
    <property type="protein sequence ID" value="ESS73896.1"/>
    <property type="molecule type" value="Genomic_DNA"/>
</dbReference>
<name>V5E2W2_9GAMM</name>
<feature type="modified residue" description="N6-(pyridoxal phosphate)lysine" evidence="5">
    <location>
        <position position="48"/>
    </location>
</feature>